<feature type="transmembrane region" description="Helical" evidence="6">
    <location>
        <begin position="343"/>
        <end position="362"/>
    </location>
</feature>
<feature type="transmembrane region" description="Helical" evidence="6">
    <location>
        <begin position="175"/>
        <end position="193"/>
    </location>
</feature>
<comment type="subcellular location">
    <subcellularLocation>
        <location evidence="1">Cell membrane</location>
        <topology evidence="1">Multi-pass membrane protein</topology>
    </subcellularLocation>
</comment>
<evidence type="ECO:0000256" key="1">
    <source>
        <dbReference type="ARBA" id="ARBA00004651"/>
    </source>
</evidence>
<dbReference type="InterPro" id="IPR005829">
    <property type="entry name" value="Sugar_transporter_CS"/>
</dbReference>
<dbReference type="PROSITE" id="PS50850">
    <property type="entry name" value="MFS"/>
    <property type="match status" value="1"/>
</dbReference>
<evidence type="ECO:0000256" key="2">
    <source>
        <dbReference type="ARBA" id="ARBA00022475"/>
    </source>
</evidence>
<dbReference type="GO" id="GO:0005886">
    <property type="term" value="C:plasma membrane"/>
    <property type="evidence" value="ECO:0007669"/>
    <property type="project" value="UniProtKB-SubCell"/>
</dbReference>
<dbReference type="PROSITE" id="PS00216">
    <property type="entry name" value="SUGAR_TRANSPORT_1"/>
    <property type="match status" value="1"/>
</dbReference>
<evidence type="ECO:0000256" key="5">
    <source>
        <dbReference type="ARBA" id="ARBA00023136"/>
    </source>
</evidence>
<feature type="transmembrane region" description="Helical" evidence="6">
    <location>
        <begin position="374"/>
        <end position="395"/>
    </location>
</feature>
<feature type="transmembrane region" description="Helical" evidence="6">
    <location>
        <begin position="85"/>
        <end position="104"/>
    </location>
</feature>
<protein>
    <submittedName>
        <fullName evidence="8">MFS transporter</fullName>
    </submittedName>
</protein>
<evidence type="ECO:0000256" key="4">
    <source>
        <dbReference type="ARBA" id="ARBA00022989"/>
    </source>
</evidence>
<dbReference type="GO" id="GO:0022857">
    <property type="term" value="F:transmembrane transporter activity"/>
    <property type="evidence" value="ECO:0007669"/>
    <property type="project" value="InterPro"/>
</dbReference>
<reference evidence="8" key="1">
    <citation type="submission" date="2022-08" db="EMBL/GenBank/DDBJ databases">
        <title>Complete Genome Sequences of 2 Bosea sp. soil isolates.</title>
        <authorList>
            <person name="Alvarez Arevalo M."/>
            <person name="Sterndorff E.B."/>
            <person name="Faurdal D."/>
            <person name="Joergensen T.S."/>
            <person name="Weber T."/>
        </authorList>
    </citation>
    <scope>NUCLEOTIDE SEQUENCE</scope>
    <source>
        <strain evidence="8">NBC_00436</strain>
    </source>
</reference>
<dbReference type="Pfam" id="PF07690">
    <property type="entry name" value="MFS_1"/>
    <property type="match status" value="1"/>
</dbReference>
<proteinExistence type="predicted"/>
<feature type="transmembrane region" description="Helical" evidence="6">
    <location>
        <begin position="281"/>
        <end position="301"/>
    </location>
</feature>
<dbReference type="InterPro" id="IPR020846">
    <property type="entry name" value="MFS_dom"/>
</dbReference>
<feature type="transmembrane region" description="Helical" evidence="6">
    <location>
        <begin position="116"/>
        <end position="137"/>
    </location>
</feature>
<feature type="transmembrane region" description="Helical" evidence="6">
    <location>
        <begin position="219"/>
        <end position="241"/>
    </location>
</feature>
<dbReference type="Gene3D" id="1.20.1250.20">
    <property type="entry name" value="MFS general substrate transporter like domains"/>
    <property type="match status" value="1"/>
</dbReference>
<dbReference type="InterPro" id="IPR036259">
    <property type="entry name" value="MFS_trans_sf"/>
</dbReference>
<dbReference type="AlphaFoldDB" id="A0A9E7ZVZ3"/>
<feature type="transmembrane region" description="Helical" evidence="6">
    <location>
        <begin position="149"/>
        <end position="169"/>
    </location>
</feature>
<keyword evidence="5 6" id="KW-0472">Membrane</keyword>
<feature type="transmembrane region" description="Helical" evidence="6">
    <location>
        <begin position="253"/>
        <end position="274"/>
    </location>
</feature>
<evidence type="ECO:0000256" key="6">
    <source>
        <dbReference type="SAM" id="Phobius"/>
    </source>
</evidence>
<dbReference type="PANTHER" id="PTHR43124:SF3">
    <property type="entry name" value="CHLORAMPHENICOL EFFLUX PUMP RV0191"/>
    <property type="match status" value="1"/>
</dbReference>
<accession>A0A9E7ZVZ3</accession>
<keyword evidence="2" id="KW-1003">Cell membrane</keyword>
<feature type="transmembrane region" description="Helical" evidence="6">
    <location>
        <begin position="313"/>
        <end position="336"/>
    </location>
</feature>
<dbReference type="PANTHER" id="PTHR43124">
    <property type="entry name" value="PURINE EFFLUX PUMP PBUE"/>
    <property type="match status" value="1"/>
</dbReference>
<evidence type="ECO:0000259" key="7">
    <source>
        <dbReference type="PROSITE" id="PS50850"/>
    </source>
</evidence>
<gene>
    <name evidence="8" type="ORF">NWE54_05265</name>
</gene>
<dbReference type="InterPro" id="IPR050189">
    <property type="entry name" value="MFS_Efflux_Transporters"/>
</dbReference>
<dbReference type="CDD" id="cd17473">
    <property type="entry name" value="MFS_arabinose_efflux_permease_like"/>
    <property type="match status" value="1"/>
</dbReference>
<dbReference type="EMBL" id="CP102774">
    <property type="protein sequence ID" value="UZF88202.1"/>
    <property type="molecule type" value="Genomic_DNA"/>
</dbReference>
<dbReference type="InterPro" id="IPR011701">
    <property type="entry name" value="MFS"/>
</dbReference>
<keyword evidence="4 6" id="KW-1133">Transmembrane helix</keyword>
<organism evidence="8">
    <name type="scientific">Bosea sp. NBC_00436</name>
    <dbReference type="NCBI Taxonomy" id="2969620"/>
    <lineage>
        <taxon>Bacteria</taxon>
        <taxon>Pseudomonadati</taxon>
        <taxon>Pseudomonadota</taxon>
        <taxon>Alphaproteobacteria</taxon>
        <taxon>Hyphomicrobiales</taxon>
        <taxon>Boseaceae</taxon>
        <taxon>Bosea</taxon>
    </lineage>
</organism>
<name>A0A9E7ZVZ3_9HYPH</name>
<evidence type="ECO:0000256" key="3">
    <source>
        <dbReference type="ARBA" id="ARBA00022692"/>
    </source>
</evidence>
<feature type="domain" description="Major facilitator superfamily (MFS) profile" evidence="7">
    <location>
        <begin position="17"/>
        <end position="402"/>
    </location>
</feature>
<dbReference type="SUPFAM" id="SSF103473">
    <property type="entry name" value="MFS general substrate transporter"/>
    <property type="match status" value="1"/>
</dbReference>
<evidence type="ECO:0000313" key="8">
    <source>
        <dbReference type="EMBL" id="UZF88202.1"/>
    </source>
</evidence>
<keyword evidence="3 6" id="KW-0812">Transmembrane</keyword>
<sequence length="403" mass="41742">MESLAATRERPIWQEPRAVALLMAASLTTMANATISPALPGIERLFAGDPNAALLTRLLVPAPSLSVALFAPLAGLAADRIGRRNMLLAGVILFVVAGSAGLVLPDLRSIFASRLILGIAVALIMTAQTALIGDYFAGDDRNALTGLQISARNFGGLVFISLAGWAAAMSPRLPFAIYGLAALFLPPMWLAIVEPARVTPTAGIAPTNDGDGRPSWRSLLAVLVLLQGATNMVFFLMPTQISFFLEARGYDSAVMTGSVLGLLMIAGGGSALFYRRAQRAIGSAGIFAAGYGAMALGFLLLPRSASPQSLFAAALFIGAGYALVSPSFVAMALELAPGRSRGLAGGILTASIFIGQFCSPLASTPLIAAHGYDGLYGGTAWLLATMALVAALISFRGLSRSRD</sequence>
<feature type="transmembrane region" description="Helical" evidence="6">
    <location>
        <begin position="57"/>
        <end position="78"/>
    </location>
</feature>